<gene>
    <name evidence="1" type="ORF">DdX_08020</name>
</gene>
<dbReference type="AlphaFoldDB" id="A0AAD4N901"/>
<organism evidence="1 2">
    <name type="scientific">Ditylenchus destructor</name>
    <dbReference type="NCBI Taxonomy" id="166010"/>
    <lineage>
        <taxon>Eukaryota</taxon>
        <taxon>Metazoa</taxon>
        <taxon>Ecdysozoa</taxon>
        <taxon>Nematoda</taxon>
        <taxon>Chromadorea</taxon>
        <taxon>Rhabditida</taxon>
        <taxon>Tylenchina</taxon>
        <taxon>Tylenchomorpha</taxon>
        <taxon>Sphaerularioidea</taxon>
        <taxon>Anguinidae</taxon>
        <taxon>Anguininae</taxon>
        <taxon>Ditylenchus</taxon>
    </lineage>
</organism>
<sequence length="258" mass="29764">MLGLRSLRSLRPRRENQYWVGFVKISAAFGGLDKQKQGAAQRTQFTSGPMFSSVFSRFSSYHTALYSDMSKEEKLFHEKLVILNENFSRFLQNVLTKVPNADLTQTVNDYLEHVRSLDFMYAKDPVAEKLRAIAAPKNWPCSLMIESPTKIKPSSSFKSDIEEKLFYEQLVVLNENFARFLQSALREMPNADLTPTVNDYLKHVKNLDVIYAKKPEAENNANTGSMYRQQNENDMESDSNYINDCNEFKPNDEYHVVV</sequence>
<evidence type="ECO:0000313" key="1">
    <source>
        <dbReference type="EMBL" id="KAI1715696.1"/>
    </source>
</evidence>
<accession>A0AAD4N901</accession>
<dbReference type="Proteomes" id="UP001201812">
    <property type="component" value="Unassembled WGS sequence"/>
</dbReference>
<comment type="caution">
    <text evidence="1">The sequence shown here is derived from an EMBL/GenBank/DDBJ whole genome shotgun (WGS) entry which is preliminary data.</text>
</comment>
<protein>
    <submittedName>
        <fullName evidence="1">Uncharacterized protein</fullName>
    </submittedName>
</protein>
<keyword evidence="2" id="KW-1185">Reference proteome</keyword>
<reference evidence="1" key="1">
    <citation type="submission" date="2022-01" db="EMBL/GenBank/DDBJ databases">
        <title>Genome Sequence Resource for Two Populations of Ditylenchus destructor, the Migratory Endoparasitic Phytonematode.</title>
        <authorList>
            <person name="Zhang H."/>
            <person name="Lin R."/>
            <person name="Xie B."/>
        </authorList>
    </citation>
    <scope>NUCLEOTIDE SEQUENCE</scope>
    <source>
        <strain evidence="1">BazhouSP</strain>
    </source>
</reference>
<proteinExistence type="predicted"/>
<name>A0AAD4N901_9BILA</name>
<dbReference type="EMBL" id="JAKKPZ010000011">
    <property type="protein sequence ID" value="KAI1715696.1"/>
    <property type="molecule type" value="Genomic_DNA"/>
</dbReference>
<evidence type="ECO:0000313" key="2">
    <source>
        <dbReference type="Proteomes" id="UP001201812"/>
    </source>
</evidence>